<accession>A0A1E7XXV0</accession>
<protein>
    <submittedName>
        <fullName evidence="1">Uncharacterized protein</fullName>
    </submittedName>
</protein>
<dbReference type="EMBL" id="MAXD01000014">
    <property type="protein sequence ID" value="OFA33665.1"/>
    <property type="molecule type" value="Genomic_DNA"/>
</dbReference>
<name>A0A1E7XXV0_BIFAD</name>
<organism evidence="1 2">
    <name type="scientific">Bifidobacterium adolescentis</name>
    <dbReference type="NCBI Taxonomy" id="1680"/>
    <lineage>
        <taxon>Bacteria</taxon>
        <taxon>Bacillati</taxon>
        <taxon>Actinomycetota</taxon>
        <taxon>Actinomycetes</taxon>
        <taxon>Bifidobacteriales</taxon>
        <taxon>Bifidobacteriaceae</taxon>
        <taxon>Bifidobacterium</taxon>
    </lineage>
</organism>
<comment type="caution">
    <text evidence="1">The sequence shown here is derived from an EMBL/GenBank/DDBJ whole genome shotgun (WGS) entry which is preliminary data.</text>
</comment>
<gene>
    <name evidence="1" type="ORF">BBK15_09780</name>
</gene>
<reference evidence="1 2" key="1">
    <citation type="submission" date="2016-07" db="EMBL/GenBank/DDBJ databases">
        <title>Draft Genome Sequence of Bifidobacterium adolescentis strain Km 4.</title>
        <authorList>
            <person name="Danilenko V.N."/>
        </authorList>
    </citation>
    <scope>NUCLEOTIDE SEQUENCE [LARGE SCALE GENOMIC DNA]</scope>
    <source>
        <strain evidence="1 2">Km 4</strain>
    </source>
</reference>
<evidence type="ECO:0000313" key="1">
    <source>
        <dbReference type="EMBL" id="OFA33665.1"/>
    </source>
</evidence>
<dbReference type="Proteomes" id="UP000175684">
    <property type="component" value="Unassembled WGS sequence"/>
</dbReference>
<evidence type="ECO:0000313" key="2">
    <source>
        <dbReference type="Proteomes" id="UP000175684"/>
    </source>
</evidence>
<proteinExistence type="predicted"/>
<sequence length="117" mass="13250">MVFRRCFAMAGLEYRFPPLTEEERERGRRRFLNARRSNAARYYKDSESLRLDLGSEMKRKGLTVRILSQKSGESEKDVDFLVGHGYAPVGTTMKVLAALGVKPANLPRECITCHIGA</sequence>
<dbReference type="AlphaFoldDB" id="A0A1E7XXV0"/>